<dbReference type="PANTHER" id="PTHR43132:SF2">
    <property type="entry name" value="ARSENICAL RESISTANCE OPERON REPRESSOR ARSR-RELATED"/>
    <property type="match status" value="1"/>
</dbReference>
<protein>
    <submittedName>
        <fullName evidence="5">DNA-binding transcriptional regulator, ArsR family</fullName>
    </submittedName>
</protein>
<dbReference type="InterPro" id="IPR001845">
    <property type="entry name" value="HTH_ArsR_DNA-bd_dom"/>
</dbReference>
<dbReference type="NCBIfam" id="NF033788">
    <property type="entry name" value="HTH_metalloreg"/>
    <property type="match status" value="1"/>
</dbReference>
<evidence type="ECO:0000256" key="1">
    <source>
        <dbReference type="ARBA" id="ARBA00023015"/>
    </source>
</evidence>
<reference evidence="6" key="1">
    <citation type="submission" date="2016-10" db="EMBL/GenBank/DDBJ databases">
        <authorList>
            <person name="Varghese N."/>
            <person name="Submissions S."/>
        </authorList>
    </citation>
    <scope>NUCLEOTIDE SEQUENCE [LARGE SCALE GENOMIC DNA]</scope>
    <source>
        <strain evidence="6">Gh-105</strain>
    </source>
</reference>
<keyword evidence="6" id="KW-1185">Reference proteome</keyword>
<dbReference type="STRING" id="582675.SAMN05192565_10920"/>
<dbReference type="PRINTS" id="PR00778">
    <property type="entry name" value="HTHARSR"/>
</dbReference>
<dbReference type="Proteomes" id="UP000199229">
    <property type="component" value="Unassembled WGS sequence"/>
</dbReference>
<dbReference type="InterPro" id="IPR036390">
    <property type="entry name" value="WH_DNA-bd_sf"/>
</dbReference>
<organism evidence="5 6">
    <name type="scientific">Methylobacterium gossipiicola</name>
    <dbReference type="NCBI Taxonomy" id="582675"/>
    <lineage>
        <taxon>Bacteria</taxon>
        <taxon>Pseudomonadati</taxon>
        <taxon>Pseudomonadota</taxon>
        <taxon>Alphaproteobacteria</taxon>
        <taxon>Hyphomicrobiales</taxon>
        <taxon>Methylobacteriaceae</taxon>
        <taxon>Methylobacterium</taxon>
    </lineage>
</organism>
<evidence type="ECO:0000256" key="2">
    <source>
        <dbReference type="ARBA" id="ARBA00023125"/>
    </source>
</evidence>
<keyword evidence="1" id="KW-0805">Transcription regulation</keyword>
<dbReference type="AlphaFoldDB" id="A0A1I2UC44"/>
<dbReference type="PANTHER" id="PTHR43132">
    <property type="entry name" value="ARSENICAL RESISTANCE OPERON REPRESSOR ARSR-RELATED"/>
    <property type="match status" value="1"/>
</dbReference>
<evidence type="ECO:0000313" key="5">
    <source>
        <dbReference type="EMBL" id="SFG72416.1"/>
    </source>
</evidence>
<dbReference type="GO" id="GO:0003700">
    <property type="term" value="F:DNA-binding transcription factor activity"/>
    <property type="evidence" value="ECO:0007669"/>
    <property type="project" value="InterPro"/>
</dbReference>
<gene>
    <name evidence="5" type="ORF">SAMN05192565_10920</name>
</gene>
<proteinExistence type="predicted"/>
<evidence type="ECO:0000259" key="4">
    <source>
        <dbReference type="PROSITE" id="PS50987"/>
    </source>
</evidence>
<dbReference type="CDD" id="cd00090">
    <property type="entry name" value="HTH_ARSR"/>
    <property type="match status" value="1"/>
</dbReference>
<accession>A0A1I2UC44</accession>
<dbReference type="PROSITE" id="PS50987">
    <property type="entry name" value="HTH_ARSR_2"/>
    <property type="match status" value="1"/>
</dbReference>
<dbReference type="InterPro" id="IPR051011">
    <property type="entry name" value="Metal_resp_trans_reg"/>
</dbReference>
<evidence type="ECO:0000313" key="6">
    <source>
        <dbReference type="Proteomes" id="UP000199229"/>
    </source>
</evidence>
<dbReference type="EMBL" id="FOPM01000009">
    <property type="protein sequence ID" value="SFG72416.1"/>
    <property type="molecule type" value="Genomic_DNA"/>
</dbReference>
<name>A0A1I2UC44_9HYPH</name>
<evidence type="ECO:0000256" key="3">
    <source>
        <dbReference type="ARBA" id="ARBA00023163"/>
    </source>
</evidence>
<dbReference type="Pfam" id="PF12840">
    <property type="entry name" value="HTH_20"/>
    <property type="match status" value="1"/>
</dbReference>
<dbReference type="SMART" id="SM00418">
    <property type="entry name" value="HTH_ARSR"/>
    <property type="match status" value="1"/>
</dbReference>
<feature type="domain" description="HTH arsR-type" evidence="4">
    <location>
        <begin position="1"/>
        <end position="96"/>
    </location>
</feature>
<keyword evidence="2 5" id="KW-0238">DNA-binding</keyword>
<dbReference type="InterPro" id="IPR011991">
    <property type="entry name" value="ArsR-like_HTH"/>
</dbReference>
<dbReference type="OrthoDB" id="9804742at2"/>
<dbReference type="InterPro" id="IPR036388">
    <property type="entry name" value="WH-like_DNA-bd_sf"/>
</dbReference>
<dbReference type="SUPFAM" id="SSF46785">
    <property type="entry name" value="Winged helix' DNA-binding domain"/>
    <property type="match status" value="1"/>
</dbReference>
<dbReference type="GO" id="GO:0003677">
    <property type="term" value="F:DNA binding"/>
    <property type="evidence" value="ECO:0007669"/>
    <property type="project" value="UniProtKB-KW"/>
</dbReference>
<keyword evidence="3" id="KW-0804">Transcription</keyword>
<sequence length="120" mass="12303">MMDSPQAVAAFAALGQEHRLRIVRALVTAGPGGLAAGALAGEVGVSGTNLSFHVKELSRAGLIQSRRDGRSILYSAAYPALSGLIEFLMRDCCQGRPEVCAPAVVALASCCPPTGDIAHA</sequence>
<dbReference type="Gene3D" id="1.10.10.10">
    <property type="entry name" value="Winged helix-like DNA-binding domain superfamily/Winged helix DNA-binding domain"/>
    <property type="match status" value="1"/>
</dbReference>